<dbReference type="Proteomes" id="UP000777774">
    <property type="component" value="Unassembled WGS sequence"/>
</dbReference>
<evidence type="ECO:0000256" key="1">
    <source>
        <dbReference type="ARBA" id="ARBA00004496"/>
    </source>
</evidence>
<dbReference type="Gene3D" id="1.10.10.1600">
    <property type="entry name" value="Bacterial DNA polymerase III alpha subunit, thumb domain"/>
    <property type="match status" value="1"/>
</dbReference>
<dbReference type="InterPro" id="IPR041931">
    <property type="entry name" value="DNA_pol3_alpha_thumb_dom"/>
</dbReference>
<evidence type="ECO:0000256" key="8">
    <source>
        <dbReference type="ARBA" id="ARBA00022932"/>
    </source>
</evidence>
<dbReference type="NCBIfam" id="NF004226">
    <property type="entry name" value="PRK05673.1"/>
    <property type="match status" value="1"/>
</dbReference>
<dbReference type="PANTHER" id="PTHR32294:SF0">
    <property type="entry name" value="DNA POLYMERASE III SUBUNIT ALPHA"/>
    <property type="match status" value="1"/>
</dbReference>
<feature type="domain" description="Polymerase/histidinol phosphatase N-terminal" evidence="10">
    <location>
        <begin position="10"/>
        <end position="77"/>
    </location>
</feature>
<dbReference type="InterPro" id="IPR004365">
    <property type="entry name" value="NA-bd_OB_tRNA"/>
</dbReference>
<dbReference type="Pfam" id="PF02811">
    <property type="entry name" value="PHP"/>
    <property type="match status" value="1"/>
</dbReference>
<dbReference type="GO" id="GO:0003887">
    <property type="term" value="F:DNA-directed DNA polymerase activity"/>
    <property type="evidence" value="ECO:0007669"/>
    <property type="project" value="UniProtKB-EC"/>
</dbReference>
<comment type="caution">
    <text evidence="11">The sequence shown here is derived from an EMBL/GenBank/DDBJ whole genome shotgun (WGS) entry which is preliminary data.</text>
</comment>
<dbReference type="Pfam" id="PF01336">
    <property type="entry name" value="tRNA_anti-codon"/>
    <property type="match status" value="1"/>
</dbReference>
<dbReference type="Pfam" id="PF07733">
    <property type="entry name" value="DNA_pol3_alpha"/>
    <property type="match status" value="1"/>
</dbReference>
<dbReference type="CDD" id="cd12113">
    <property type="entry name" value="PHP_PolIIIA_DnaE3"/>
    <property type="match status" value="1"/>
</dbReference>
<evidence type="ECO:0000259" key="10">
    <source>
        <dbReference type="SMART" id="SM00481"/>
    </source>
</evidence>
<proteinExistence type="inferred from homology"/>
<name>A0ABX1JX33_9CELL</name>
<dbReference type="Gene3D" id="2.40.50.140">
    <property type="entry name" value="Nucleic acid-binding proteins"/>
    <property type="match status" value="1"/>
</dbReference>
<evidence type="ECO:0000256" key="4">
    <source>
        <dbReference type="ARBA" id="ARBA00019114"/>
    </source>
</evidence>
<evidence type="ECO:0000313" key="12">
    <source>
        <dbReference type="Proteomes" id="UP000777774"/>
    </source>
</evidence>
<protein>
    <recommendedName>
        <fullName evidence="4">DNA polymerase III subunit alpha</fullName>
        <ecNumber evidence="3">2.7.7.7</ecNumber>
    </recommendedName>
</protein>
<dbReference type="InterPro" id="IPR029460">
    <property type="entry name" value="DNAPol_HHH"/>
</dbReference>
<dbReference type="SMART" id="SM00481">
    <property type="entry name" value="POLIIIAc"/>
    <property type="match status" value="1"/>
</dbReference>
<dbReference type="CDD" id="cd04485">
    <property type="entry name" value="DnaE_OBF"/>
    <property type="match status" value="1"/>
</dbReference>
<keyword evidence="5 11" id="KW-0808">Transferase</keyword>
<dbReference type="InterPro" id="IPR040982">
    <property type="entry name" value="DNA_pol3_finger"/>
</dbReference>
<organism evidence="11 12">
    <name type="scientific">Cellulomonas septica</name>
    <dbReference type="NCBI Taxonomy" id="285080"/>
    <lineage>
        <taxon>Bacteria</taxon>
        <taxon>Bacillati</taxon>
        <taxon>Actinomycetota</taxon>
        <taxon>Actinomycetes</taxon>
        <taxon>Micrococcales</taxon>
        <taxon>Cellulomonadaceae</taxon>
        <taxon>Cellulomonas</taxon>
    </lineage>
</organism>
<evidence type="ECO:0000256" key="6">
    <source>
        <dbReference type="ARBA" id="ARBA00022695"/>
    </source>
</evidence>
<evidence type="ECO:0000256" key="5">
    <source>
        <dbReference type="ARBA" id="ARBA00022679"/>
    </source>
</evidence>
<dbReference type="Gene3D" id="3.20.20.140">
    <property type="entry name" value="Metal-dependent hydrolases"/>
    <property type="match status" value="1"/>
</dbReference>
<evidence type="ECO:0000256" key="7">
    <source>
        <dbReference type="ARBA" id="ARBA00022705"/>
    </source>
</evidence>
<dbReference type="InterPro" id="IPR003141">
    <property type="entry name" value="Pol/His_phosphatase_N"/>
</dbReference>
<sequence length="1179" mass="129320">MASAGGSDFVHLHVHTEYSMLDGAARLGDLFAEVERQGQTAIATTDHGYLFGAFDFWSKGTAAGIKPIIGIEAYVTPGTSRFDQTRVRFGQQGQEADDVSARGAYTHMTMLARNNEGLHNLFRASSLASLEGQMGKWPRMDRDLLETYGKGLIATSGCPSGEIQTRLRLGQWDEAVRVAGELQDIFGKEFFYVELMDHGIDIETRVLKDLLRLSETIGAPLVATNDLHYVKQEDSASQEALLAINSGSTLADPDRFKFDGDGYYVKSAAEMRRIWAELPEACDNTLLIAEQCEVSFNTSANYMPNYPVPAGEDETSWFVKEVEAGLHHRYPGGIPDEVRKQAAYETEVITQMGFPGYFLVVADFINWAKDNGIRVGPGRGSGAGSMAAYAMKITDLDPLQHGLIFERFLNPDRVSMPDFDVDFDERRRGEVIRYVTEKYGEDRVAQIVTYGTIKAKQALKDSARLLGMPFAMGEKLTKAMPPAIMGKDISLTGIFDPADKRYHEAEEFRQVHATDPDAQRVVELAKGIEGLKRQWGVHAAGVIMSSDPLIDIIPIMRRPQDGAVITQFDYPTSEGLGLIKMDFLGLRNLTILDDALENIVMNGKDPVVLEELELTDRKTYEMLGRGDTLGVFQLDGGGMRTLLRLMRPDNFEDISAVGALYRPGPMGANSHTNYALRKNGAQEVTPIHPELAEPLEDILGTTYGLIVYQEQVMAIAQRVAGYSLGQADILRRAMGKKKKSELDKQFEGFSAGMQERGFSMAAVQTLWDILLPFSDYAFNKAHSAAYGVISYWTAYLKANYSVEYMAALLTSVKDDKDKSALYLGECRHMGITVLPPDVNSSAANFTAVGADIRFGLTAVRNVGANVVDAIVRTREEKGAFTSFTDFLEKVPAVVCNKRTIESLIKAGAFDSLGHPRRALLLVHEQAVDSVIGVKRKEAEGQFDLFADLMGGDDAGPGFAVAIPDLPDWDKKQRLAFEREMLGLYVSDHPLSGIEHVLAASADVSIATLLADEARPDGSTVVIAGLITSLQRKMSKQGNPWAAVTIEDMEGSVEIMFFGETYLAYSTVLAEDAVVVVKGRVRRRDESMSLQAMEVSLPDVSQVADAPVVVSLAVARCTQPLVERLREVLSTHPGITEVHLRLTSPGRATVMRLGDGLRVERSPSLFGDLKALLGPSCLSA</sequence>
<dbReference type="RefSeq" id="WP_168678045.1">
    <property type="nucleotide sequence ID" value="NZ_JAAXOY010000069.1"/>
</dbReference>
<gene>
    <name evidence="11" type="primary">dnaE</name>
    <name evidence="11" type="ORF">HGA02_04825</name>
</gene>
<evidence type="ECO:0000256" key="9">
    <source>
        <dbReference type="ARBA" id="ARBA00049244"/>
    </source>
</evidence>
<evidence type="ECO:0000256" key="2">
    <source>
        <dbReference type="ARBA" id="ARBA00009496"/>
    </source>
</evidence>
<dbReference type="InterPro" id="IPR016195">
    <property type="entry name" value="Pol/histidinol_Pase-like"/>
</dbReference>
<accession>A0ABX1JX33</accession>
<keyword evidence="12" id="KW-1185">Reference proteome</keyword>
<comment type="similarity">
    <text evidence="2">Belongs to the DNA polymerase type-C family. DnaE subfamily.</text>
</comment>
<dbReference type="NCBIfam" id="TIGR00594">
    <property type="entry name" value="polc"/>
    <property type="match status" value="1"/>
</dbReference>
<keyword evidence="7" id="KW-0235">DNA replication</keyword>
<comment type="catalytic activity">
    <reaction evidence="9">
        <text>DNA(n) + a 2'-deoxyribonucleoside 5'-triphosphate = DNA(n+1) + diphosphate</text>
        <dbReference type="Rhea" id="RHEA:22508"/>
        <dbReference type="Rhea" id="RHEA-COMP:17339"/>
        <dbReference type="Rhea" id="RHEA-COMP:17340"/>
        <dbReference type="ChEBI" id="CHEBI:33019"/>
        <dbReference type="ChEBI" id="CHEBI:61560"/>
        <dbReference type="ChEBI" id="CHEBI:173112"/>
        <dbReference type="EC" id="2.7.7.7"/>
    </reaction>
</comment>
<reference evidence="11 12" key="1">
    <citation type="submission" date="2020-04" db="EMBL/GenBank/DDBJ databases">
        <title>MicrobeNet Type strains.</title>
        <authorList>
            <person name="Nicholson A.C."/>
        </authorList>
    </citation>
    <scope>NUCLEOTIDE SEQUENCE [LARGE SCALE GENOMIC DNA]</scope>
    <source>
        <strain evidence="11 12">ATCC BAA-787</strain>
    </source>
</reference>
<dbReference type="InterPro" id="IPR004013">
    <property type="entry name" value="PHP_dom"/>
</dbReference>
<keyword evidence="6 11" id="KW-0548">Nucleotidyltransferase</keyword>
<dbReference type="PANTHER" id="PTHR32294">
    <property type="entry name" value="DNA POLYMERASE III SUBUNIT ALPHA"/>
    <property type="match status" value="1"/>
</dbReference>
<comment type="subcellular location">
    <subcellularLocation>
        <location evidence="1">Cytoplasm</location>
    </subcellularLocation>
</comment>
<dbReference type="InterPro" id="IPR012340">
    <property type="entry name" value="NA-bd_OB-fold"/>
</dbReference>
<dbReference type="Pfam" id="PF14579">
    <property type="entry name" value="HHH_6"/>
    <property type="match status" value="1"/>
</dbReference>
<evidence type="ECO:0000313" key="11">
    <source>
        <dbReference type="EMBL" id="NKY38875.1"/>
    </source>
</evidence>
<dbReference type="Gene3D" id="1.10.150.870">
    <property type="match status" value="1"/>
</dbReference>
<dbReference type="InterPro" id="IPR011708">
    <property type="entry name" value="DNA_pol3_alpha_NTPase_dom"/>
</dbReference>
<dbReference type="EC" id="2.7.7.7" evidence="3"/>
<dbReference type="SUPFAM" id="SSF89550">
    <property type="entry name" value="PHP domain-like"/>
    <property type="match status" value="1"/>
</dbReference>
<evidence type="ECO:0000256" key="3">
    <source>
        <dbReference type="ARBA" id="ARBA00012417"/>
    </source>
</evidence>
<dbReference type="InterPro" id="IPR004805">
    <property type="entry name" value="DnaE2/DnaE/PolC"/>
</dbReference>
<dbReference type="Pfam" id="PF17657">
    <property type="entry name" value="DNA_pol3_finger"/>
    <property type="match status" value="1"/>
</dbReference>
<dbReference type="EMBL" id="JAAXOY010000069">
    <property type="protein sequence ID" value="NKY38875.1"/>
    <property type="molecule type" value="Genomic_DNA"/>
</dbReference>
<keyword evidence="8" id="KW-0239">DNA-directed DNA polymerase</keyword>